<dbReference type="GO" id="GO:0050916">
    <property type="term" value="P:sensory perception of sweet taste"/>
    <property type="evidence" value="ECO:0007669"/>
    <property type="project" value="UniProtKB-ARBA"/>
</dbReference>
<sequence length="112" mass="12968">TLRPIPNVIEKIYFFISFGLMISRFTCDCIFGSGAHDEWKNIRFALQSVQSDVYNIEIQRFMESVETMEVVLTGKNFFKITRGLILKILGGIVTYELVLIQFHLDTLKSEIK</sequence>
<name>A0AAV8WVK9_9CUCU</name>
<comment type="similarity">
    <text evidence="2">Belongs to the insect chemoreceptor superfamily. Gustatory receptor (GR) family. Gr5a subfamily.</text>
</comment>
<evidence type="ECO:0000256" key="1">
    <source>
        <dbReference type="ARBA" id="ARBA00004651"/>
    </source>
</evidence>
<protein>
    <recommendedName>
        <fullName evidence="11">Gustatory receptor</fullName>
    </recommendedName>
</protein>
<dbReference type="PANTHER" id="PTHR21421">
    <property type="entry name" value="GUSTATORY RECEPTOR"/>
    <property type="match status" value="1"/>
</dbReference>
<feature type="transmembrane region" description="Helical" evidence="8">
    <location>
        <begin position="12"/>
        <end position="31"/>
    </location>
</feature>
<feature type="transmembrane region" description="Helical" evidence="8">
    <location>
        <begin position="84"/>
        <end position="104"/>
    </location>
</feature>
<gene>
    <name evidence="9" type="ORF">NQ314_016723</name>
</gene>
<keyword evidence="4 8" id="KW-0812">Transmembrane</keyword>
<proteinExistence type="inferred from homology"/>
<evidence type="ECO:0000256" key="5">
    <source>
        <dbReference type="ARBA" id="ARBA00022989"/>
    </source>
</evidence>
<dbReference type="Proteomes" id="UP001162156">
    <property type="component" value="Unassembled WGS sequence"/>
</dbReference>
<evidence type="ECO:0000256" key="3">
    <source>
        <dbReference type="ARBA" id="ARBA00022475"/>
    </source>
</evidence>
<comment type="caution">
    <text evidence="9">The sequence shown here is derived from an EMBL/GenBank/DDBJ whole genome shotgun (WGS) entry which is preliminary data.</text>
</comment>
<reference evidence="9" key="1">
    <citation type="journal article" date="2023" name="Insect Mol. Biol.">
        <title>Genome sequencing provides insights into the evolution of gene families encoding plant cell wall-degrading enzymes in longhorned beetles.</title>
        <authorList>
            <person name="Shin N.R."/>
            <person name="Okamura Y."/>
            <person name="Kirsch R."/>
            <person name="Pauchet Y."/>
        </authorList>
    </citation>
    <scope>NUCLEOTIDE SEQUENCE</scope>
    <source>
        <strain evidence="9">RBIC_L_NR</strain>
    </source>
</reference>
<evidence type="ECO:0000256" key="8">
    <source>
        <dbReference type="SAM" id="Phobius"/>
    </source>
</evidence>
<keyword evidence="6 8" id="KW-0472">Membrane</keyword>
<evidence type="ECO:0000313" key="9">
    <source>
        <dbReference type="EMBL" id="KAJ8930496.1"/>
    </source>
</evidence>
<dbReference type="PANTHER" id="PTHR21421:SF29">
    <property type="entry name" value="GUSTATORY RECEPTOR 5A FOR TREHALOSE-RELATED"/>
    <property type="match status" value="1"/>
</dbReference>
<evidence type="ECO:0000256" key="7">
    <source>
        <dbReference type="ARBA" id="ARBA00023170"/>
    </source>
</evidence>
<evidence type="ECO:0000256" key="6">
    <source>
        <dbReference type="ARBA" id="ARBA00023136"/>
    </source>
</evidence>
<feature type="non-terminal residue" evidence="9">
    <location>
        <position position="1"/>
    </location>
</feature>
<comment type="subcellular location">
    <subcellularLocation>
        <location evidence="1">Cell membrane</location>
        <topology evidence="1">Multi-pass membrane protein</topology>
    </subcellularLocation>
</comment>
<accession>A0AAV8WVK9</accession>
<dbReference type="Pfam" id="PF06151">
    <property type="entry name" value="Trehalose_recp"/>
    <property type="match status" value="1"/>
</dbReference>
<evidence type="ECO:0000313" key="10">
    <source>
        <dbReference type="Proteomes" id="UP001162156"/>
    </source>
</evidence>
<keyword evidence="5 8" id="KW-1133">Transmembrane helix</keyword>
<organism evidence="9 10">
    <name type="scientific">Rhamnusium bicolor</name>
    <dbReference type="NCBI Taxonomy" id="1586634"/>
    <lineage>
        <taxon>Eukaryota</taxon>
        <taxon>Metazoa</taxon>
        <taxon>Ecdysozoa</taxon>
        <taxon>Arthropoda</taxon>
        <taxon>Hexapoda</taxon>
        <taxon>Insecta</taxon>
        <taxon>Pterygota</taxon>
        <taxon>Neoptera</taxon>
        <taxon>Endopterygota</taxon>
        <taxon>Coleoptera</taxon>
        <taxon>Polyphaga</taxon>
        <taxon>Cucujiformia</taxon>
        <taxon>Chrysomeloidea</taxon>
        <taxon>Cerambycidae</taxon>
        <taxon>Lepturinae</taxon>
        <taxon>Rhagiini</taxon>
        <taxon>Rhamnusium</taxon>
    </lineage>
</organism>
<evidence type="ECO:0008006" key="11">
    <source>
        <dbReference type="Google" id="ProtNLM"/>
    </source>
</evidence>
<keyword evidence="7" id="KW-0675">Receptor</keyword>
<dbReference type="GO" id="GO:0008527">
    <property type="term" value="F:taste receptor activity"/>
    <property type="evidence" value="ECO:0007669"/>
    <property type="project" value="InterPro"/>
</dbReference>
<dbReference type="InterPro" id="IPR009318">
    <property type="entry name" value="Gustatory_rcpt"/>
</dbReference>
<dbReference type="GO" id="GO:0005886">
    <property type="term" value="C:plasma membrane"/>
    <property type="evidence" value="ECO:0007669"/>
    <property type="project" value="UniProtKB-SubCell"/>
</dbReference>
<evidence type="ECO:0000256" key="2">
    <source>
        <dbReference type="ARBA" id="ARBA00005327"/>
    </source>
</evidence>
<keyword evidence="3" id="KW-1003">Cell membrane</keyword>
<keyword evidence="10" id="KW-1185">Reference proteome</keyword>
<evidence type="ECO:0000256" key="4">
    <source>
        <dbReference type="ARBA" id="ARBA00022692"/>
    </source>
</evidence>
<dbReference type="AlphaFoldDB" id="A0AAV8WVK9"/>
<dbReference type="EMBL" id="JANEYF010004655">
    <property type="protein sequence ID" value="KAJ8930496.1"/>
    <property type="molecule type" value="Genomic_DNA"/>
</dbReference>